<dbReference type="AlphaFoldDB" id="A0A3V2NYZ1"/>
<name>A0A3V2NYZ1_SALET</name>
<comment type="caution">
    <text evidence="1">The sequence shown here is derived from an EMBL/GenBank/DDBJ whole genome shotgun (WGS) entry which is preliminary data.</text>
</comment>
<sequence>MARCVRGLLAPESEMVIFMTNQEMKECIVSLCAWHKARVEECRRFIDKEDADITFDIDGEKCVIPAHSHEAKLMRLGAETALFMFEKFPVTLNVKDDEDDDDEE</sequence>
<proteinExistence type="predicted"/>
<dbReference type="EMBL" id="AAACIV010000024">
    <property type="protein sequence ID" value="EAA7255114.1"/>
    <property type="molecule type" value="Genomic_DNA"/>
</dbReference>
<gene>
    <name evidence="1" type="ORF">DSF98_20895</name>
</gene>
<protein>
    <submittedName>
        <fullName evidence="1">Uncharacterized protein</fullName>
    </submittedName>
</protein>
<dbReference type="Proteomes" id="UP000839682">
    <property type="component" value="Unassembled WGS sequence"/>
</dbReference>
<evidence type="ECO:0000313" key="1">
    <source>
        <dbReference type="EMBL" id="EAA7255114.1"/>
    </source>
</evidence>
<organism evidence="1">
    <name type="scientific">Salmonella enterica I</name>
    <dbReference type="NCBI Taxonomy" id="59201"/>
    <lineage>
        <taxon>Bacteria</taxon>
        <taxon>Pseudomonadati</taxon>
        <taxon>Pseudomonadota</taxon>
        <taxon>Gammaproteobacteria</taxon>
        <taxon>Enterobacterales</taxon>
        <taxon>Enterobacteriaceae</taxon>
        <taxon>Salmonella</taxon>
    </lineage>
</organism>
<reference evidence="1" key="1">
    <citation type="submission" date="2018-07" db="EMBL/GenBank/DDBJ databases">
        <authorList>
            <person name="Ashton P.M."/>
            <person name="Dallman T."/>
            <person name="Nair S."/>
            <person name="De Pinna E."/>
            <person name="Peters T."/>
            <person name="Grant K."/>
        </authorList>
    </citation>
    <scope>NUCLEOTIDE SEQUENCE [LARGE SCALE GENOMIC DNA]</scope>
    <source>
        <strain evidence="1">440016</strain>
    </source>
</reference>
<accession>A0A3V2NYZ1</accession>